<accession>A0A974VYU9</accession>
<evidence type="ECO:0000313" key="1">
    <source>
        <dbReference type="EMBL" id="QSE87228.1"/>
    </source>
</evidence>
<name>A0A974VYU9_9NOCA</name>
<keyword evidence="1" id="KW-0614">Plasmid</keyword>
<geneLocation type="plasmid" evidence="1 2">
    <name>unnamed5</name>
</geneLocation>
<organism evidence="1 2">
    <name type="scientific">Rhodococcus pseudokoreensis</name>
    <dbReference type="NCBI Taxonomy" id="2811421"/>
    <lineage>
        <taxon>Bacteria</taxon>
        <taxon>Bacillati</taxon>
        <taxon>Actinomycetota</taxon>
        <taxon>Actinomycetes</taxon>
        <taxon>Mycobacteriales</taxon>
        <taxon>Nocardiaceae</taxon>
        <taxon>Rhodococcus</taxon>
    </lineage>
</organism>
<reference evidence="1 2" key="2">
    <citation type="journal article" date="2022" name="Arch. Microbiol.">
        <title>Rhodococcus pseudokoreensis sp. nov. isolated from the rhizosphere of young M26 apple rootstocks.</title>
        <authorList>
            <person name="Kampfer P."/>
            <person name="Glaeser S.P."/>
            <person name="Blom J."/>
            <person name="Wolf J."/>
            <person name="Benning S."/>
            <person name="Schloter M."/>
            <person name="Neumann-Schaal M."/>
        </authorList>
    </citation>
    <scope>NUCLEOTIDE SEQUENCE [LARGE SCALE GENOMIC DNA]</scope>
    <source>
        <strain evidence="1 2">R79</strain>
    </source>
</reference>
<dbReference type="Proteomes" id="UP000662986">
    <property type="component" value="Plasmid unnamed5"/>
</dbReference>
<gene>
    <name evidence="1" type="ORF">JWS13_00560</name>
</gene>
<reference evidence="1 2" key="1">
    <citation type="journal article" date="2021" name="Microbiol. Resour. Announc.">
        <title>Complete Genome Sequences of Two Rhodococcus sp. Strains with Large and Linear Chromosomes, Isolated from Apple Rhizosphere.</title>
        <authorList>
            <person name="Benning S."/>
            <person name="Brugnone N."/>
            <person name="Siani R."/>
            <person name="Kublik S."/>
            <person name="Schloter M."/>
            <person name="Rad V."/>
        </authorList>
    </citation>
    <scope>NUCLEOTIDE SEQUENCE [LARGE SCALE GENOMIC DNA]</scope>
    <source>
        <strain evidence="1 2">R79</strain>
    </source>
</reference>
<dbReference type="EMBL" id="CP070614">
    <property type="protein sequence ID" value="QSE87228.1"/>
    <property type="molecule type" value="Genomic_DNA"/>
</dbReference>
<keyword evidence="2" id="KW-1185">Reference proteome</keyword>
<proteinExistence type="predicted"/>
<protein>
    <submittedName>
        <fullName evidence="1">Uncharacterized protein</fullName>
    </submittedName>
</protein>
<evidence type="ECO:0000313" key="2">
    <source>
        <dbReference type="Proteomes" id="UP000662986"/>
    </source>
</evidence>
<sequence length="68" mass="7279">MTAVEAALKRKFGRALDSSAIKILAECISDGRHHRVFADCAADEAETLAASRLMHVGQDGARGRSHTT</sequence>